<comment type="caution">
    <text evidence="7">The sequence shown here is derived from an EMBL/GenBank/DDBJ whole genome shotgun (WGS) entry which is preliminary data.</text>
</comment>
<dbReference type="InterPro" id="IPR017900">
    <property type="entry name" value="4Fe4S_Fe_S_CS"/>
</dbReference>
<gene>
    <name evidence="7" type="ORF">G3N56_08410</name>
</gene>
<dbReference type="Gene3D" id="1.10.1060.10">
    <property type="entry name" value="Alpha-helical ferredoxin"/>
    <property type="match status" value="1"/>
</dbReference>
<protein>
    <submittedName>
        <fullName evidence="7">(Fe-S)-binding protein</fullName>
    </submittedName>
</protein>
<evidence type="ECO:0000259" key="6">
    <source>
        <dbReference type="PROSITE" id="PS51379"/>
    </source>
</evidence>
<keyword evidence="4" id="KW-0408">Iron</keyword>
<keyword evidence="1" id="KW-0004">4Fe-4S</keyword>
<dbReference type="InterPro" id="IPR017896">
    <property type="entry name" value="4Fe4S_Fe-S-bd"/>
</dbReference>
<dbReference type="InterPro" id="IPR004017">
    <property type="entry name" value="Cys_rich_dom"/>
</dbReference>
<dbReference type="Pfam" id="PF13183">
    <property type="entry name" value="Fer4_8"/>
    <property type="match status" value="1"/>
</dbReference>
<organism evidence="7 8">
    <name type="scientific">Desulfolutivibrio sulfodismutans</name>
    <dbReference type="NCBI Taxonomy" id="63561"/>
    <lineage>
        <taxon>Bacteria</taxon>
        <taxon>Pseudomonadati</taxon>
        <taxon>Thermodesulfobacteriota</taxon>
        <taxon>Desulfovibrionia</taxon>
        <taxon>Desulfovibrionales</taxon>
        <taxon>Desulfovibrionaceae</taxon>
        <taxon>Desulfolutivibrio</taxon>
    </lineage>
</organism>
<dbReference type="InterPro" id="IPR009051">
    <property type="entry name" value="Helical_ferredxn"/>
</dbReference>
<name>A0A7K3NLW9_9BACT</name>
<evidence type="ECO:0000313" key="8">
    <source>
        <dbReference type="Proteomes" id="UP000469724"/>
    </source>
</evidence>
<evidence type="ECO:0000313" key="7">
    <source>
        <dbReference type="EMBL" id="NDY56765.1"/>
    </source>
</evidence>
<dbReference type="AlphaFoldDB" id="A0A7K3NLW9"/>
<evidence type="ECO:0000256" key="2">
    <source>
        <dbReference type="ARBA" id="ARBA00022723"/>
    </source>
</evidence>
<dbReference type="Proteomes" id="UP000469724">
    <property type="component" value="Unassembled WGS sequence"/>
</dbReference>
<keyword evidence="3" id="KW-0677">Repeat</keyword>
<sequence>MTMSNATDEQSPAFHPPGDCILCGRCVVVCPLFAATGREELSPRAKFLLLGRLALDDPTLGRTAASELAGLCLSCGRCQAACPLGLCAPDAVGALRAAHPGWPEFLWGQWITRAGIMWPMAAALCRLAPRIGPMPRLAAALSGLDQTRAIPPWLAPARFDTALAGRRVAIFPGCVAAFARTDWTRAARRLLLGTGALLAKTPEFACCGAPLGHAGLPAAQDAARRTNIRIWREAGRPVLAVFCASCHHGLAAYPESLFLPGEADTWRQSVIPLSTLLGDTAFTVAAKAPQAIQYHQPCHAPPGDPDAALLSRAVGRPFPHGPTPCCGFGGLMQITAPDLSAATAAACWQAHDPPQKAHVLTSCAGCATQLAATAPPSVTVGHWLEAILPEETGHADTAGE</sequence>
<evidence type="ECO:0000256" key="4">
    <source>
        <dbReference type="ARBA" id="ARBA00023004"/>
    </source>
</evidence>
<dbReference type="Pfam" id="PF02754">
    <property type="entry name" value="CCG"/>
    <property type="match status" value="2"/>
</dbReference>
<evidence type="ECO:0000256" key="5">
    <source>
        <dbReference type="ARBA" id="ARBA00023014"/>
    </source>
</evidence>
<feature type="domain" description="4Fe-4S ferredoxin-type" evidence="6">
    <location>
        <begin position="10"/>
        <end position="40"/>
    </location>
</feature>
<dbReference type="PROSITE" id="PS00198">
    <property type="entry name" value="4FE4S_FER_1"/>
    <property type="match status" value="2"/>
</dbReference>
<reference evidence="7 8" key="1">
    <citation type="submission" date="2020-02" db="EMBL/GenBank/DDBJ databases">
        <title>Comparative genomics of sulfur disproportionating microorganisms.</title>
        <authorList>
            <person name="Ward L.M."/>
            <person name="Bertran E."/>
            <person name="Johnston D.T."/>
        </authorList>
    </citation>
    <scope>NUCLEOTIDE SEQUENCE [LARGE SCALE GENOMIC DNA]</scope>
    <source>
        <strain evidence="7 8">DSM 3696</strain>
    </source>
</reference>
<keyword evidence="2" id="KW-0479">Metal-binding</keyword>
<dbReference type="PROSITE" id="PS51379">
    <property type="entry name" value="4FE4S_FER_2"/>
    <property type="match status" value="2"/>
</dbReference>
<dbReference type="EMBL" id="JAAGRQ010000027">
    <property type="protein sequence ID" value="NDY56765.1"/>
    <property type="molecule type" value="Genomic_DNA"/>
</dbReference>
<evidence type="ECO:0000256" key="1">
    <source>
        <dbReference type="ARBA" id="ARBA00022485"/>
    </source>
</evidence>
<dbReference type="GO" id="GO:0046872">
    <property type="term" value="F:metal ion binding"/>
    <property type="evidence" value="ECO:0007669"/>
    <property type="project" value="UniProtKB-KW"/>
</dbReference>
<dbReference type="SUPFAM" id="SSF46548">
    <property type="entry name" value="alpha-helical ferredoxin"/>
    <property type="match status" value="1"/>
</dbReference>
<dbReference type="GO" id="GO:0051539">
    <property type="term" value="F:4 iron, 4 sulfur cluster binding"/>
    <property type="evidence" value="ECO:0007669"/>
    <property type="project" value="UniProtKB-KW"/>
</dbReference>
<keyword evidence="5" id="KW-0411">Iron-sulfur</keyword>
<accession>A0A7K3NLW9</accession>
<dbReference type="PANTHER" id="PTHR32479:SF19">
    <property type="entry name" value="ANAEROBIC GLYCEROL-3-PHOSPHATE DEHYDROGENASE SUBUNIT C"/>
    <property type="match status" value="1"/>
</dbReference>
<keyword evidence="8" id="KW-1185">Reference proteome</keyword>
<proteinExistence type="predicted"/>
<feature type="domain" description="4Fe-4S ferredoxin-type" evidence="6">
    <location>
        <begin position="61"/>
        <end position="92"/>
    </location>
</feature>
<evidence type="ECO:0000256" key="3">
    <source>
        <dbReference type="ARBA" id="ARBA00022737"/>
    </source>
</evidence>
<dbReference type="GO" id="GO:0016491">
    <property type="term" value="F:oxidoreductase activity"/>
    <property type="evidence" value="ECO:0007669"/>
    <property type="project" value="UniProtKB-ARBA"/>
</dbReference>
<dbReference type="PANTHER" id="PTHR32479">
    <property type="entry name" value="GLYCOLATE OXIDASE IRON-SULFUR SUBUNIT"/>
    <property type="match status" value="1"/>
</dbReference>